<evidence type="ECO:0000256" key="1">
    <source>
        <dbReference type="PROSITE-ProRule" id="PRU00103"/>
    </source>
</evidence>
<sequence length="2890" mass="321935">MESQQHVKTLQTDKRSKNRLKYASSRKRAKTATADVYRSYKRRIGVTSAASREERVHHSDAAINNRRKNSTYKSIATVVPSSSTNSQSFLDDESDHPDIGTAESVLAIELDVSLDRNASEIFGKLHRELWPLVRSLPEVLYHKAMIVDILLAYLLSPESAPEEKSPVSIGKEKIPYRVNHGTTDVMHLLAVLARDVRHEIHEFLPQIVHRILSDLLNRPSPEADTGKQPIPLDVTIVEAAFRTLSYIFRYDAERLLSTIVGKDQEPCLEDMRQYYGLTLAHRRELIRKLAAQSFAPMIRQISSNKGQKRHIRRVLRALQASADSATTIAAQKLRSDAVDGIASLCFEIARGVPGRIHSKGVFVIKCVLEALIVKKCSAKAHELIFGVASSLVERLLYHLRGADVVSLLDDVVAVSEQTLLSHAFSNDNVHSIRHTIELVRKVVQHRDGIVVRESPSAERKLTKLLDFAMRATTYSMLSDTSREAVLELLSAAWRAFPDYENFAEEMSQKLSIVLSISSADSAGSGHTVSNCELSITRTPASVLVEKLMPFLPIDVSMKWIGSAFLSSAASVAASDVRLALFLVHAVATVRTVSNGSTETFVDESDEILFLDNAVHCILSEVERSTLLGLCLSRLSMIDNSNCWADVVVSAKCVAFLGMVGGGGNGRKKFTFLYKKIVKSLVGVLNHVDSAGLLSGGHTDQDSAGILFSIVLESLSKFSTASLGIAEQSDVEQVLASIVNVSERYLLLQKDSLWALKGVASFTSALQQVGLPLSWNINPLFECLVPSLQDSCHFRRIHALQILSSFPKRPFVINHSDLDFGDELDEEPPVTFAKMHEKMSVKGPTGPCDIINILKEIESTQMDMSNERYILSLISRVAVLGRTGKMPAMYALAAASHLVGMFNIKFSPIWNGSITALAALTLGHEDCVWPPLHSKLADLMNSPVFKVASDTQQTVDTSYPLIDSEMYLKRCLQWEASNGMSVSLFGGEAAFAKEQGQVSRHQSTDQSAVLRNVWAVVAAAPQLMMRHSRVMVPLVLDFFHFQYFKVHKGAHDAWALRLHEHAENSPLTYKIECLVPYDEALKATLSKGGLREALLHFQTLFESGAVAREHRFDLICLLSRVLIGRLLSQSGTRSSKDTPATRRVAVLSFLSNICSDDSDLHPFMWLILRNYIPRQFEIDPIEGNEMQSVESALFVEQLKSVTVDSCSSMPSTVHQGFLNMLEPIISYLGHRIAFYVPACTSIILILSKVYQVQPPTTGTKIDNADIVALSDRDGGRASTIRSLCHRRLSELFVQFSGVVDFSEHADCLWEAIKNALALLPEMASSSLKPPSLLLLLESISSDPLLVNLFQSRGEVFRSAIYCLRPMSNVPVVETTLRIIRNLMNSENIEGKMLISENIATLLERFESRFRSFGNIMVQTWRSELDILCEVSELIDTTTFGMGTVRGNLAEQLCSLLLPFLDVSRACNDIERLKVIKIMKRMVSQLSLEASASYYTSVGGSFGPYKSRPGISSKESRFSLANFLETLSCQRYDKAKKACTVLVRLCAVNTRRVDEIDQESIVSAMTQLDERGSPFSWLDICQDGSEPMILIPLVNTCFHYFFSDDGIVARSAFKCLKGLVAISARKADLGNPSMGDSSHTEKWRRLLEGTILRHSKEGLAARNVSVRRFFILLLSDIAFACKHSKSPNHYGDLCILIRQDEPDLDFFRNITHVQIHRRCRAFQRLRKSLGEDEEDNLGFRHHTLSNILLPLAMHPIYESKTKLEESFALEAIATVASISRLLSWSKYSSTLWTALTQFERHLDQERYIIGMICAIIDGFHFSVSLDDEFDVDNEDSTGSAVWRALSTRIMPKVEALLTKEKIDKNGTKTKILRPALILALLKLCKKLPARVLKRNLPRFLAIVCDALKSKESDSRDLARSTLSKMVLDLDIIYLGDVVRELAITLKEGYQLHVRAATIHSILLELSKVYSPPKQREHTDALPIAFDRAVPALMDLIQQDLFGIAQERRDARGSQVRYVKEAGGSKSLNSLELVSSMVLFRPSLARACPMNTSKSSVHVIVSPFLERLRSSDVSSAAIPRIRECLTRIVVGLARNTSLSVDEALPFIYASIHPFVGDHEISAGVKCVEGDSDDDNVNMSTPIVVSGSKRIRHTSQMTSLGNVVKWHPSSRNARTSTKAAHKVKASDERALARVVDGASAPKMTGSFRHSSRIARMRGVNDPASVAAVSVGLQLLYSTLKILPSDTESTLSSALDPFAPLLTKCLCTCRDSEIVLATMKCLGLFLRLRLPSLEQCSKILAEKTLELLTSTGASSFDQELLQACFKMLTFLMNFDGNGGDFILGARSSGSAAGAGVLPLDQEQMQILLSFLKSSIIDSDQHNPAMGLLKAVMSRRFVSAEFYDLMDTLLEQSVRSPKPSLRQQSGGIFITYLLQYPMSAERVTQHIKRIVLNITYEHPEGRLSAVTLLLNVIERLPVPVLESHCQMLFLPLTMQLVNDESKECRETLKSAISVLFKRLPNDLLQTLLEYTSQWSDGDTALRQTSFQLYSIFAESRVDVIVRGDNTSVLLNKLCSALEDDTDWKVVYFALLCLSRMMGSLKIVLIENSHLWILVSACLTREHPWVKLASARILSDHFASLKPCSFVEDGSISFLIEKKGSLFQTARNFCRQLDFEETEYSEELTTICIKALTWILQAMHTYPDLCYADGDDTAAGRDPVRWLVARLSNTAKPKGTKRRQSVFKCFAAFATYCSSAFLNHLEMVLEPLHRSEMESHNELNYSSMLRNDDVVQGRYAEESSLAKDVLSLLEEQWDNGIFIKAYSAVKQRALQKKEKRKLTTRTEAICDPKIVFPTAASFIFAMHPFRRRVNDAIILGSLLVEKGNSLANAHYMSKMIT</sequence>
<proteinExistence type="predicted"/>
<dbReference type="InterPro" id="IPR021133">
    <property type="entry name" value="HEAT_type_2"/>
</dbReference>
<feature type="region of interest" description="Disordered" evidence="2">
    <location>
        <begin position="1"/>
        <end position="33"/>
    </location>
</feature>
<dbReference type="SUPFAM" id="SSF48371">
    <property type="entry name" value="ARM repeat"/>
    <property type="match status" value="4"/>
</dbReference>
<reference evidence="5 6" key="1">
    <citation type="journal article" date="2008" name="Nature">
        <title>The Phaeodactylum genome reveals the evolutionary history of diatom genomes.</title>
        <authorList>
            <person name="Bowler C."/>
            <person name="Allen A.E."/>
            <person name="Badger J.H."/>
            <person name="Grimwood J."/>
            <person name="Jabbari K."/>
            <person name="Kuo A."/>
            <person name="Maheswari U."/>
            <person name="Martens C."/>
            <person name="Maumus F."/>
            <person name="Otillar R.P."/>
            <person name="Rayko E."/>
            <person name="Salamov A."/>
            <person name="Vandepoele K."/>
            <person name="Beszteri B."/>
            <person name="Gruber A."/>
            <person name="Heijde M."/>
            <person name="Katinka M."/>
            <person name="Mock T."/>
            <person name="Valentin K."/>
            <person name="Verret F."/>
            <person name="Berges J.A."/>
            <person name="Brownlee C."/>
            <person name="Cadoret J.P."/>
            <person name="Chiovitti A."/>
            <person name="Choi C.J."/>
            <person name="Coesel S."/>
            <person name="De Martino A."/>
            <person name="Detter J.C."/>
            <person name="Durkin C."/>
            <person name="Falciatore A."/>
            <person name="Fournet J."/>
            <person name="Haruta M."/>
            <person name="Huysman M.J."/>
            <person name="Jenkins B.D."/>
            <person name="Jiroutova K."/>
            <person name="Jorgensen R.E."/>
            <person name="Joubert Y."/>
            <person name="Kaplan A."/>
            <person name="Kroger N."/>
            <person name="Kroth P.G."/>
            <person name="La Roche J."/>
            <person name="Lindquist E."/>
            <person name="Lommer M."/>
            <person name="Martin-Jezequel V."/>
            <person name="Lopez P.J."/>
            <person name="Lucas S."/>
            <person name="Mangogna M."/>
            <person name="McGinnis K."/>
            <person name="Medlin L.K."/>
            <person name="Montsant A."/>
            <person name="Oudot-Le Secq M.P."/>
            <person name="Napoli C."/>
            <person name="Obornik M."/>
            <person name="Parker M.S."/>
            <person name="Petit J.L."/>
            <person name="Porcel B.M."/>
            <person name="Poulsen N."/>
            <person name="Robison M."/>
            <person name="Rychlewski L."/>
            <person name="Rynearson T.A."/>
            <person name="Schmutz J."/>
            <person name="Shapiro H."/>
            <person name="Siaut M."/>
            <person name="Stanley M."/>
            <person name="Sussman M.R."/>
            <person name="Taylor A.R."/>
            <person name="Vardi A."/>
            <person name="von Dassow P."/>
            <person name="Vyverman W."/>
            <person name="Willis A."/>
            <person name="Wyrwicz L.S."/>
            <person name="Rokhsar D.S."/>
            <person name="Weissenbach J."/>
            <person name="Armbrust E.V."/>
            <person name="Green B.R."/>
            <person name="Van de Peer Y."/>
            <person name="Grigoriev I.V."/>
        </authorList>
    </citation>
    <scope>NUCLEOTIDE SEQUENCE [LARGE SCALE GENOMIC DNA]</scope>
    <source>
        <strain evidence="5 6">CCAP 1055/1</strain>
    </source>
</reference>
<evidence type="ECO:0000259" key="3">
    <source>
        <dbReference type="Pfam" id="PF07539"/>
    </source>
</evidence>
<organism evidence="5 6">
    <name type="scientific">Phaeodactylum tricornutum (strain CCAP 1055/1)</name>
    <dbReference type="NCBI Taxonomy" id="556484"/>
    <lineage>
        <taxon>Eukaryota</taxon>
        <taxon>Sar</taxon>
        <taxon>Stramenopiles</taxon>
        <taxon>Ochrophyta</taxon>
        <taxon>Bacillariophyta</taxon>
        <taxon>Bacillariophyceae</taxon>
        <taxon>Bacillariophycidae</taxon>
        <taxon>Naviculales</taxon>
        <taxon>Phaeodactylaceae</taxon>
        <taxon>Phaeodactylum</taxon>
    </lineage>
</organism>
<dbReference type="PaxDb" id="2850-Phatr43464"/>
<reference evidence="6" key="2">
    <citation type="submission" date="2008-08" db="EMBL/GenBank/DDBJ databases">
        <authorList>
            <consortium name="Diatom Consortium"/>
            <person name="Grigoriev I."/>
            <person name="Grimwood J."/>
            <person name="Kuo A."/>
            <person name="Otillar R.P."/>
            <person name="Salamov A."/>
            <person name="Detter J.C."/>
            <person name="Lindquist E."/>
            <person name="Shapiro H."/>
            <person name="Lucas S."/>
            <person name="Glavina del Rio T."/>
            <person name="Pitluck S."/>
            <person name="Rokhsar D."/>
            <person name="Bowler C."/>
        </authorList>
    </citation>
    <scope>GENOME REANNOTATION</scope>
    <source>
        <strain evidence="6">CCAP 1055/1</strain>
    </source>
</reference>
<protein>
    <submittedName>
        <fullName evidence="5">Uncharacterized protein</fullName>
    </submittedName>
</protein>
<dbReference type="Pfam" id="PF20416">
    <property type="entry name" value="UTP20"/>
    <property type="match status" value="1"/>
</dbReference>
<dbReference type="InParanoid" id="B7FSB3"/>
<feature type="compositionally biased region" description="Basic residues" evidence="2">
    <location>
        <begin position="16"/>
        <end position="30"/>
    </location>
</feature>
<dbReference type="InterPro" id="IPR052575">
    <property type="entry name" value="SSU_processome_comp_20"/>
</dbReference>
<evidence type="ECO:0000259" key="4">
    <source>
        <dbReference type="Pfam" id="PF20416"/>
    </source>
</evidence>
<name>B7FSB3_PHATC</name>
<keyword evidence="6" id="KW-1185">Reference proteome</keyword>
<dbReference type="GO" id="GO:0032040">
    <property type="term" value="C:small-subunit processome"/>
    <property type="evidence" value="ECO:0007669"/>
    <property type="project" value="TreeGrafter"/>
</dbReference>
<dbReference type="RefSeq" id="XP_002177954.1">
    <property type="nucleotide sequence ID" value="XM_002177918.1"/>
</dbReference>
<dbReference type="PROSITE" id="PS50077">
    <property type="entry name" value="HEAT_REPEAT"/>
    <property type="match status" value="1"/>
</dbReference>
<dbReference type="Pfam" id="PF07539">
    <property type="entry name" value="UTP20_N"/>
    <property type="match status" value="1"/>
</dbReference>
<dbReference type="Gene3D" id="1.25.10.10">
    <property type="entry name" value="Leucine-rich Repeat Variant"/>
    <property type="match status" value="1"/>
</dbReference>
<dbReference type="KEGG" id="pti:PHATRDRAFT_43464"/>
<dbReference type="EMBL" id="CM000606">
    <property type="protein sequence ID" value="EEC50768.1"/>
    <property type="molecule type" value="Genomic_DNA"/>
</dbReference>
<dbReference type="GeneID" id="7197172"/>
<feature type="repeat" description="HEAT" evidence="1">
    <location>
        <begin position="2483"/>
        <end position="2521"/>
    </location>
</feature>
<feature type="compositionally biased region" description="Polar residues" evidence="2">
    <location>
        <begin position="1"/>
        <end position="10"/>
    </location>
</feature>
<dbReference type="InterPro" id="IPR011989">
    <property type="entry name" value="ARM-like"/>
</dbReference>
<dbReference type="GO" id="GO:0030686">
    <property type="term" value="C:90S preribosome"/>
    <property type="evidence" value="ECO:0007669"/>
    <property type="project" value="TreeGrafter"/>
</dbReference>
<dbReference type="STRING" id="556484.B7FSB3"/>
<accession>B7FSB3</accession>
<dbReference type="InterPro" id="IPR046523">
    <property type="entry name" value="UTP20_dom"/>
</dbReference>
<dbReference type="InterPro" id="IPR016024">
    <property type="entry name" value="ARM-type_fold"/>
</dbReference>
<dbReference type="OrthoDB" id="360653at2759"/>
<dbReference type="Proteomes" id="UP000000759">
    <property type="component" value="Chromosome 2"/>
</dbReference>
<evidence type="ECO:0000313" key="6">
    <source>
        <dbReference type="Proteomes" id="UP000000759"/>
    </source>
</evidence>
<dbReference type="PANTHER" id="PTHR17695:SF11">
    <property type="entry name" value="SMALL SUBUNIT PROCESSOME COMPONENT 20 HOMOLOG"/>
    <property type="match status" value="1"/>
</dbReference>
<dbReference type="eggNOG" id="KOG1823">
    <property type="taxonomic scope" value="Eukaryota"/>
</dbReference>
<evidence type="ECO:0000313" key="5">
    <source>
        <dbReference type="EMBL" id="EEC50768.1"/>
    </source>
</evidence>
<evidence type="ECO:0000256" key="2">
    <source>
        <dbReference type="SAM" id="MobiDB-lite"/>
    </source>
</evidence>
<gene>
    <name evidence="5" type="ORF">PHATRDRAFT_43464</name>
</gene>
<feature type="domain" description="U3 small nucleolar RNA-associated protein 20 N-terminal" evidence="3">
    <location>
        <begin position="1066"/>
        <end position="1659"/>
    </location>
</feature>
<dbReference type="PANTHER" id="PTHR17695">
    <property type="entry name" value="SMALL SUBUNIT PROCESSOME COMPONENT 20 HOMOLOG"/>
    <property type="match status" value="1"/>
</dbReference>
<feature type="domain" description="U3 small nucleolar RNA-associated protein 20" evidence="4">
    <location>
        <begin position="1862"/>
        <end position="2106"/>
    </location>
</feature>
<dbReference type="InterPro" id="IPR011430">
    <property type="entry name" value="UTP20_N"/>
</dbReference>